<evidence type="ECO:0000256" key="7">
    <source>
        <dbReference type="ARBA" id="ARBA00023224"/>
    </source>
</evidence>
<dbReference type="VEuPathDB" id="VectorBase:LLOJ010835"/>
<evidence type="ECO:0000256" key="5">
    <source>
        <dbReference type="ARBA" id="ARBA00023136"/>
    </source>
</evidence>
<evidence type="ECO:0000313" key="10">
    <source>
        <dbReference type="EnsemblMetazoa" id="LLOJ010835-PA"/>
    </source>
</evidence>
<evidence type="ECO:0000313" key="9">
    <source>
        <dbReference type="EMBL" id="MBC1172313.1"/>
    </source>
</evidence>
<sequence length="451" mass="51409">MFRIRESDIEQALSNSLLHGDMNRVWDISQKGQKLTATVDPVLLQREKDRASRAQLNSANGDTVEIHDQFYRDHKLLLVLFRVMAVMPITRSQPGRITFSWTSTATFYAIFFYIVTTVIVLVVGYERIQILQTTKKFDDYIYAIIFVIFLVPHFWIPFVGWGVAKHVAVYKTMWGTFQLRYYRVTGENLQFPRLKMLIVIISIGCLLLAIVFLLSLSALMEGFALWHTSAYYHIVTMINMNCALWYINCRGILEASSSLAKCFHRDVRIECNSNLISTYRFLWLNLSELLQTLGNAYARTYSTYCLFMFVNITIAIYGALSEVLDHGFNFSFKEFGLIVDATYCSALLFIFADCSHKSTLQVAQGVQDTLLEINLLNVDQPTQREIDLFIQAIEMNPAVVSLKGYANVNRELLTSSIATIAIYLLVLLQFKISLIQQAAFASVASGKVIAH</sequence>
<dbReference type="Pfam" id="PF08395">
    <property type="entry name" value="7tm_7"/>
    <property type="match status" value="1"/>
</dbReference>
<feature type="transmembrane region" description="Helical" evidence="8">
    <location>
        <begin position="332"/>
        <end position="352"/>
    </location>
</feature>
<dbReference type="GO" id="GO:0050909">
    <property type="term" value="P:sensory perception of taste"/>
    <property type="evidence" value="ECO:0007669"/>
    <property type="project" value="InterPro"/>
</dbReference>
<dbReference type="GeneID" id="129786895"/>
<dbReference type="EMBL" id="AJWK01033290">
    <property type="status" value="NOT_ANNOTATED_CDS"/>
    <property type="molecule type" value="Genomic_DNA"/>
</dbReference>
<dbReference type="AlphaFoldDB" id="A0A240SY39"/>
<dbReference type="InterPro" id="IPR013604">
    <property type="entry name" value="7TM_chemorcpt"/>
</dbReference>
<keyword evidence="6 8" id="KW-0675">Receptor</keyword>
<evidence type="ECO:0000256" key="4">
    <source>
        <dbReference type="ARBA" id="ARBA00022989"/>
    </source>
</evidence>
<dbReference type="PANTHER" id="PTHR21143">
    <property type="entry name" value="INVERTEBRATE GUSTATORY RECEPTOR"/>
    <property type="match status" value="1"/>
</dbReference>
<evidence type="ECO:0000313" key="11">
    <source>
        <dbReference type="Proteomes" id="UP000092461"/>
    </source>
</evidence>
<dbReference type="RefSeq" id="XP_055678123.1">
    <property type="nucleotide sequence ID" value="XM_055822148.1"/>
</dbReference>
<evidence type="ECO:0000256" key="8">
    <source>
        <dbReference type="RuleBase" id="RU363108"/>
    </source>
</evidence>
<feature type="transmembrane region" description="Helical" evidence="8">
    <location>
        <begin position="230"/>
        <end position="247"/>
    </location>
</feature>
<keyword evidence="2 8" id="KW-1003">Cell membrane</keyword>
<dbReference type="Proteomes" id="UP000092461">
    <property type="component" value="Unassembled WGS sequence"/>
</dbReference>
<dbReference type="VEuPathDB" id="VectorBase:LLONM1_006115"/>
<name>A0A240SY39_LUTLO</name>
<evidence type="ECO:0000256" key="2">
    <source>
        <dbReference type="ARBA" id="ARBA00022475"/>
    </source>
</evidence>
<keyword evidence="3 8" id="KW-0812">Transmembrane</keyword>
<dbReference type="GO" id="GO:0043025">
    <property type="term" value="C:neuronal cell body"/>
    <property type="evidence" value="ECO:0007669"/>
    <property type="project" value="TreeGrafter"/>
</dbReference>
<evidence type="ECO:0000256" key="3">
    <source>
        <dbReference type="ARBA" id="ARBA00022692"/>
    </source>
</evidence>
<accession>A0A240SY39</accession>
<keyword evidence="4 8" id="KW-1133">Transmembrane helix</keyword>
<dbReference type="OrthoDB" id="6625921at2759"/>
<comment type="similarity">
    <text evidence="8">Belongs to the insect chemoreceptor superfamily. Gustatory receptor (GR) family.</text>
</comment>
<organism evidence="10 11">
    <name type="scientific">Lutzomyia longipalpis</name>
    <name type="common">Sand fly</name>
    <dbReference type="NCBI Taxonomy" id="7200"/>
    <lineage>
        <taxon>Eukaryota</taxon>
        <taxon>Metazoa</taxon>
        <taxon>Ecdysozoa</taxon>
        <taxon>Arthropoda</taxon>
        <taxon>Hexapoda</taxon>
        <taxon>Insecta</taxon>
        <taxon>Pterygota</taxon>
        <taxon>Neoptera</taxon>
        <taxon>Endopterygota</taxon>
        <taxon>Diptera</taxon>
        <taxon>Nematocera</taxon>
        <taxon>Psychodoidea</taxon>
        <taxon>Psychodidae</taxon>
        <taxon>Lutzomyia</taxon>
        <taxon>Lutzomyia</taxon>
    </lineage>
</organism>
<dbReference type="GO" id="GO:0007165">
    <property type="term" value="P:signal transduction"/>
    <property type="evidence" value="ECO:0007669"/>
    <property type="project" value="UniProtKB-KW"/>
</dbReference>
<feature type="transmembrane region" description="Helical" evidence="8">
    <location>
        <begin position="301"/>
        <end position="320"/>
    </location>
</feature>
<reference evidence="9" key="2">
    <citation type="journal article" date="2020" name="BMC">
        <title>Leishmania infection induces a limited differential gene expression in the sand fly midgut.</title>
        <authorList>
            <person name="Coutinho-Abreu I.V."/>
            <person name="Serafim T.D."/>
            <person name="Meneses C."/>
            <person name="Kamhawi S."/>
            <person name="Oliveira F."/>
            <person name="Valenzuela J.G."/>
        </authorList>
    </citation>
    <scope>NUCLEOTIDE SEQUENCE</scope>
    <source>
        <strain evidence="9">Jacobina</strain>
        <tissue evidence="9">Midgut</tissue>
    </source>
</reference>
<reference evidence="10" key="3">
    <citation type="submission" date="2020-05" db="UniProtKB">
        <authorList>
            <consortium name="EnsemblMetazoa"/>
        </authorList>
    </citation>
    <scope>IDENTIFICATION</scope>
    <source>
        <strain evidence="10">Jacobina</strain>
    </source>
</reference>
<feature type="transmembrane region" description="Helical" evidence="8">
    <location>
        <begin position="105"/>
        <end position="128"/>
    </location>
</feature>
<dbReference type="KEGG" id="lll:129786895"/>
<feature type="transmembrane region" description="Helical" evidence="8">
    <location>
        <begin position="412"/>
        <end position="430"/>
    </location>
</feature>
<dbReference type="GO" id="GO:0005886">
    <property type="term" value="C:plasma membrane"/>
    <property type="evidence" value="ECO:0007669"/>
    <property type="project" value="UniProtKB-SubCell"/>
</dbReference>
<reference evidence="11" key="1">
    <citation type="submission" date="2012-05" db="EMBL/GenBank/DDBJ databases">
        <title>Whole Genome Assembly of Lutzomyia longipalpis.</title>
        <authorList>
            <person name="Richards S."/>
            <person name="Qu C."/>
            <person name="Dillon R."/>
            <person name="Worley K."/>
            <person name="Scherer S."/>
            <person name="Batterton M."/>
            <person name="Taylor A."/>
            <person name="Hawes A."/>
            <person name="Hernandez B."/>
            <person name="Kovar C."/>
            <person name="Mandapat C."/>
            <person name="Pham C."/>
            <person name="Qu C."/>
            <person name="Jing C."/>
            <person name="Bess C."/>
            <person name="Bandaranaike D."/>
            <person name="Ngo D."/>
            <person name="Ongeri F."/>
            <person name="Arias F."/>
            <person name="Lara F."/>
            <person name="Weissenberger G."/>
            <person name="Kamau G."/>
            <person name="Han H."/>
            <person name="Shen H."/>
            <person name="Dinh H."/>
            <person name="Khalil I."/>
            <person name="Jones J."/>
            <person name="Shafer J."/>
            <person name="Jayaseelan J."/>
            <person name="Quiroz J."/>
            <person name="Blankenburg K."/>
            <person name="Nguyen L."/>
            <person name="Jackson L."/>
            <person name="Francisco L."/>
            <person name="Tang L.-Y."/>
            <person name="Pu L.-L."/>
            <person name="Perales L."/>
            <person name="Lorensuhewa L."/>
            <person name="Munidasa M."/>
            <person name="Coyle M."/>
            <person name="Taylor M."/>
            <person name="Puazo M."/>
            <person name="Firestine M."/>
            <person name="Scheel M."/>
            <person name="Javaid M."/>
            <person name="Wang M."/>
            <person name="Li M."/>
            <person name="Tabassum N."/>
            <person name="Saada N."/>
            <person name="Osuji N."/>
            <person name="Aqrawi P."/>
            <person name="Fu Q."/>
            <person name="Thornton R."/>
            <person name="Raj R."/>
            <person name="Goodspeed R."/>
            <person name="Mata R."/>
            <person name="Najjar R."/>
            <person name="Gubbala S."/>
            <person name="Lee S."/>
            <person name="Denson S."/>
            <person name="Patil S."/>
            <person name="Macmil S."/>
            <person name="Qi S."/>
            <person name="Matskevitch T."/>
            <person name="Palculict T."/>
            <person name="Mathew T."/>
            <person name="Vee V."/>
            <person name="Velamala V."/>
            <person name="Korchina V."/>
            <person name="Cai W."/>
            <person name="Liu W."/>
            <person name="Dai W."/>
            <person name="Zou X."/>
            <person name="Zhu Y."/>
            <person name="Zhang Y."/>
            <person name="Wu Y.-Q."/>
            <person name="Xin Y."/>
            <person name="Nazarath L."/>
            <person name="Kovar C."/>
            <person name="Han Y."/>
            <person name="Muzny D."/>
            <person name="Gibbs R."/>
        </authorList>
    </citation>
    <scope>NUCLEOTIDE SEQUENCE [LARGE SCALE GENOMIC DNA]</scope>
    <source>
        <strain evidence="11">Jacobina</strain>
    </source>
</reference>
<keyword evidence="7 8" id="KW-0807">Transducer</keyword>
<dbReference type="GO" id="GO:0030425">
    <property type="term" value="C:dendrite"/>
    <property type="evidence" value="ECO:0007669"/>
    <property type="project" value="TreeGrafter"/>
</dbReference>
<evidence type="ECO:0000256" key="6">
    <source>
        <dbReference type="ARBA" id="ARBA00023170"/>
    </source>
</evidence>
<evidence type="ECO:0000256" key="1">
    <source>
        <dbReference type="ARBA" id="ARBA00004651"/>
    </source>
</evidence>
<keyword evidence="5 8" id="KW-0472">Membrane</keyword>
<comment type="subcellular location">
    <subcellularLocation>
        <location evidence="1 8">Cell membrane</location>
        <topology evidence="1 8">Multi-pass membrane protein</topology>
    </subcellularLocation>
</comment>
<feature type="transmembrane region" description="Helical" evidence="8">
    <location>
        <begin position="140"/>
        <end position="164"/>
    </location>
</feature>
<dbReference type="EnsemblMetazoa" id="LLOJ010835-RA">
    <property type="protein sequence ID" value="LLOJ010835-PA"/>
    <property type="gene ID" value="LLOJ010835"/>
</dbReference>
<keyword evidence="11" id="KW-1185">Reference proteome</keyword>
<protein>
    <recommendedName>
        <fullName evidence="8">Gustatory receptor</fullName>
    </recommendedName>
</protein>
<feature type="transmembrane region" description="Helical" evidence="8">
    <location>
        <begin position="196"/>
        <end position="218"/>
    </location>
</feature>
<proteinExistence type="inferred from homology"/>
<dbReference type="GO" id="GO:0030424">
    <property type="term" value="C:axon"/>
    <property type="evidence" value="ECO:0007669"/>
    <property type="project" value="TreeGrafter"/>
</dbReference>
<dbReference type="PANTHER" id="PTHR21143:SF129">
    <property type="entry name" value="GUSTATORY RECEPTOR"/>
    <property type="match status" value="1"/>
</dbReference>
<comment type="function">
    <text evidence="8">Gustatory receptor which mediates acceptance or avoidance behavior, depending on its substrates.</text>
</comment>
<dbReference type="EMBL" id="GITU01003610">
    <property type="protein sequence ID" value="MBC1172313.1"/>
    <property type="molecule type" value="Transcribed_RNA"/>
</dbReference>